<gene>
    <name evidence="1" type="ordered locus">MS0841</name>
</gene>
<dbReference type="HOGENOM" id="CLU_3253728_0_0_6"/>
<name>Q65UB2_MANSM</name>
<sequence>MFDRKREETTALFYYHLGLVIKGEKRGTSEGVERSALTVVPIV</sequence>
<organism evidence="1 2">
    <name type="scientific">Mannheimia succiniciproducens (strain KCTC 0769BP / MBEL55E)</name>
    <dbReference type="NCBI Taxonomy" id="221988"/>
    <lineage>
        <taxon>Bacteria</taxon>
        <taxon>Pseudomonadati</taxon>
        <taxon>Pseudomonadota</taxon>
        <taxon>Gammaproteobacteria</taxon>
        <taxon>Pasteurellales</taxon>
        <taxon>Pasteurellaceae</taxon>
        <taxon>Basfia</taxon>
    </lineage>
</organism>
<keyword evidence="2" id="KW-1185">Reference proteome</keyword>
<dbReference type="KEGG" id="msu:MS0841"/>
<dbReference type="AlphaFoldDB" id="Q65UB2"/>
<dbReference type="Proteomes" id="UP000000607">
    <property type="component" value="Chromosome"/>
</dbReference>
<proteinExistence type="predicted"/>
<reference evidence="1 2" key="1">
    <citation type="journal article" date="2004" name="Nat. Biotechnol.">
        <title>The genome sequence of the capnophilic rumen bacterium Mannheimia succiniciproducens.</title>
        <authorList>
            <person name="Hong S.H."/>
            <person name="Kim J.S."/>
            <person name="Lee S.Y."/>
            <person name="In Y.H."/>
            <person name="Choi S.S."/>
            <person name="Rih J.-K."/>
            <person name="Kim C.H."/>
            <person name="Jeong H."/>
            <person name="Hur C.G."/>
            <person name="Kim J.J."/>
        </authorList>
    </citation>
    <scope>NUCLEOTIDE SEQUENCE [LARGE SCALE GENOMIC DNA]</scope>
    <source>
        <strain evidence="2">KCTC 0769BP / MBEL55E</strain>
    </source>
</reference>
<evidence type="ECO:0000313" key="2">
    <source>
        <dbReference type="Proteomes" id="UP000000607"/>
    </source>
</evidence>
<evidence type="ECO:0000313" key="1">
    <source>
        <dbReference type="EMBL" id="AAU37448.1"/>
    </source>
</evidence>
<accession>Q65UB2</accession>
<protein>
    <submittedName>
        <fullName evidence="1">Uncharacterized protein</fullName>
    </submittedName>
</protein>
<dbReference type="EMBL" id="AE016827">
    <property type="protein sequence ID" value="AAU37448.1"/>
    <property type="molecule type" value="Genomic_DNA"/>
</dbReference>